<comment type="caution">
    <text evidence="2">The sequence shown here is derived from an EMBL/GenBank/DDBJ whole genome shotgun (WGS) entry which is preliminary data.</text>
</comment>
<feature type="transmembrane region" description="Helical" evidence="1">
    <location>
        <begin position="9"/>
        <end position="28"/>
    </location>
</feature>
<protein>
    <submittedName>
        <fullName evidence="2">Uncharacterized protein</fullName>
    </submittedName>
</protein>
<organism evidence="2 3">
    <name type="scientific">Rhododendron griersonianum</name>
    <dbReference type="NCBI Taxonomy" id="479676"/>
    <lineage>
        <taxon>Eukaryota</taxon>
        <taxon>Viridiplantae</taxon>
        <taxon>Streptophyta</taxon>
        <taxon>Embryophyta</taxon>
        <taxon>Tracheophyta</taxon>
        <taxon>Spermatophyta</taxon>
        <taxon>Magnoliopsida</taxon>
        <taxon>eudicotyledons</taxon>
        <taxon>Gunneridae</taxon>
        <taxon>Pentapetalae</taxon>
        <taxon>asterids</taxon>
        <taxon>Ericales</taxon>
        <taxon>Ericaceae</taxon>
        <taxon>Ericoideae</taxon>
        <taxon>Rhodoreae</taxon>
        <taxon>Rhododendron</taxon>
    </lineage>
</organism>
<evidence type="ECO:0000313" key="2">
    <source>
        <dbReference type="EMBL" id="KAG5544794.1"/>
    </source>
</evidence>
<keyword evidence="3" id="KW-1185">Reference proteome</keyword>
<dbReference type="Proteomes" id="UP000823749">
    <property type="component" value="Chromosome 6"/>
</dbReference>
<dbReference type="EMBL" id="JACTNZ010000006">
    <property type="protein sequence ID" value="KAG5544794.1"/>
    <property type="molecule type" value="Genomic_DNA"/>
</dbReference>
<evidence type="ECO:0000256" key="1">
    <source>
        <dbReference type="SAM" id="Phobius"/>
    </source>
</evidence>
<proteinExistence type="predicted"/>
<keyword evidence="1" id="KW-0472">Membrane</keyword>
<keyword evidence="1" id="KW-0812">Transmembrane</keyword>
<gene>
    <name evidence="2" type="ORF">RHGRI_017289</name>
</gene>
<accession>A0AAV6JX95</accession>
<keyword evidence="1" id="KW-1133">Transmembrane helix</keyword>
<reference evidence="2 3" key="1">
    <citation type="submission" date="2020-08" db="EMBL/GenBank/DDBJ databases">
        <title>Plant Genome Project.</title>
        <authorList>
            <person name="Zhang R.-G."/>
        </authorList>
    </citation>
    <scope>NUCLEOTIDE SEQUENCE [LARGE SCALE GENOMIC DNA]</scope>
    <source>
        <strain evidence="2">WSP0</strain>
        <tissue evidence="2">Leaf</tissue>
    </source>
</reference>
<name>A0AAV6JX95_9ERIC</name>
<dbReference type="AlphaFoldDB" id="A0AAV6JX95"/>
<sequence>MKVSGRPEWYVCLITGGILLLKFPFLTVRRWGGDRIPPVFSATSRGGFLCSAYKVARQFSVLLFSVDD</sequence>
<evidence type="ECO:0000313" key="3">
    <source>
        <dbReference type="Proteomes" id="UP000823749"/>
    </source>
</evidence>